<evidence type="ECO:0000256" key="3">
    <source>
        <dbReference type="ARBA" id="ARBA00023136"/>
    </source>
</evidence>
<keyword evidence="3 6" id="KW-0472">Membrane</keyword>
<evidence type="ECO:0000256" key="4">
    <source>
        <dbReference type="ARBA" id="ARBA00023180"/>
    </source>
</evidence>
<dbReference type="InterPro" id="IPR050310">
    <property type="entry name" value="VPS10-sortilin"/>
</dbReference>
<dbReference type="GO" id="GO:0016050">
    <property type="term" value="P:vesicle organization"/>
    <property type="evidence" value="ECO:0007669"/>
    <property type="project" value="TreeGrafter"/>
</dbReference>
<evidence type="ECO:0000313" key="8">
    <source>
        <dbReference type="EMBL" id="KAK0062346.1"/>
    </source>
</evidence>
<evidence type="ECO:0000313" key="9">
    <source>
        <dbReference type="Proteomes" id="UP001233172"/>
    </source>
</evidence>
<evidence type="ECO:0000259" key="7">
    <source>
        <dbReference type="SMART" id="SM00602"/>
    </source>
</evidence>
<dbReference type="Pfam" id="PF15902">
    <property type="entry name" value="Sortilin-Vps10"/>
    <property type="match status" value="1"/>
</dbReference>
<accession>A0AAD8FGA8</accession>
<comment type="caution">
    <text evidence="8">The sequence shown here is derived from an EMBL/GenBank/DDBJ whole genome shotgun (WGS) entry which is preliminary data.</text>
</comment>
<dbReference type="EMBL" id="JASAOG010000025">
    <property type="protein sequence ID" value="KAK0062346.1"/>
    <property type="molecule type" value="Genomic_DNA"/>
</dbReference>
<keyword evidence="9" id="KW-1185">Reference proteome</keyword>
<feature type="transmembrane region" description="Helical" evidence="6">
    <location>
        <begin position="804"/>
        <end position="826"/>
    </location>
</feature>
<dbReference type="PANTHER" id="PTHR12106:SF23">
    <property type="entry name" value="SORTILIN"/>
    <property type="match status" value="1"/>
</dbReference>
<protein>
    <submittedName>
        <fullName evidence="8">Sortilin</fullName>
    </submittedName>
</protein>
<sequence length="905" mass="101813">MNDPYSVVNFLSPKVFLTPLLTTSHVTLGKMESDRKITMVTTKALLYLYVICLYTFIVNIEAKVHHFEQSPVNGYAKISKSVLTSKRLKRSSDGFTTVSERNDPKCFSQQDKFKSIVNGLKDGKRLEETHVFANETKYNLALAWAGENDAGILLVLTSELDFTNAASTLWRSTDHGRTWTNWNSKVDNKVFQQADGLQRNPHNPSKCYLISYEHFLYVTETGGETWKRSDIISSTFDSVGSINEQLTFHPEESYQDYVAVVTTTRQLFVTYNNFQTPALVVKDKVHAVKWGSKATSTEKNIYVTTGEFQHPLFSVVPDMNNLECYDSKTGQWTTILKRVVIFDVQDKFMYASIYKSEQPSSEDDDKLLMISSDGGKSWDEAQLPTLTGDRFFSVLDMSEGMIFMHVDNPGDTGHGVLYTSAADGIVYSESLRNHLFPNYNTVHDFYKIESIRGVYLASQMSEGDKSIHTVITYNRGGEWKNVSGPTGVDCKNSEKEGCYLQIQNAYSLHRGLNGRLPTSQPDAYGIVLVHGHVASNLQTTPPDVYLSTNGGYNFKRVLQGPHAYEIADSGGLLVAVPLDTQYPDTIKFSTDEGNCWHVYKFTNDTIKFTGLLTEPGGKSMTVGIWGYTLKDKKWTVNIIDFSNVVTEECKEDDYEDWTPHTALKSSSGLDGCLLGQRETFKKIKADSWCRNGYGRNRDVLQSICPCSEEDYECDFGFHHPEGSTKCVRQEEVKTEEIDICIKGHVDKLDTIGYRLIPGDKCDREKGFHPVSSFESLDHVCKPGNKAPIVHDMKAPVENTGSLKLVVISIIVAVLVLVSVVGAVFAYKMLLLQRHKVVYRYSMLNQTDEHDDFENALVHHDTLYKDSSDDEVEEVNKSPECNGKGPVKEQNGVRSYHDDSDDDMLG</sequence>
<keyword evidence="4" id="KW-0325">Glycoprotein</keyword>
<feature type="domain" description="VPS10" evidence="7">
    <location>
        <begin position="159"/>
        <end position="786"/>
    </location>
</feature>
<dbReference type="InterPro" id="IPR031778">
    <property type="entry name" value="Sortilin_N"/>
</dbReference>
<dbReference type="Gene3D" id="3.30.60.270">
    <property type="match status" value="1"/>
</dbReference>
<dbReference type="AlphaFoldDB" id="A0AAD8FGA8"/>
<dbReference type="GO" id="GO:0006895">
    <property type="term" value="P:Golgi to endosome transport"/>
    <property type="evidence" value="ECO:0007669"/>
    <property type="project" value="TreeGrafter"/>
</dbReference>
<dbReference type="GO" id="GO:0016020">
    <property type="term" value="C:membrane"/>
    <property type="evidence" value="ECO:0007669"/>
    <property type="project" value="UniProtKB-SubCell"/>
</dbReference>
<dbReference type="Gene3D" id="2.10.70.80">
    <property type="match status" value="1"/>
</dbReference>
<comment type="subcellular location">
    <subcellularLocation>
        <location evidence="1">Membrane</location>
    </subcellularLocation>
</comment>
<dbReference type="GO" id="GO:0006897">
    <property type="term" value="P:endocytosis"/>
    <property type="evidence" value="ECO:0007669"/>
    <property type="project" value="TreeGrafter"/>
</dbReference>
<proteinExistence type="predicted"/>
<gene>
    <name evidence="8" type="ORF">Bpfe_008017</name>
</gene>
<organism evidence="8 9">
    <name type="scientific">Biomphalaria pfeifferi</name>
    <name type="common">Bloodfluke planorb</name>
    <name type="synonym">Freshwater snail</name>
    <dbReference type="NCBI Taxonomy" id="112525"/>
    <lineage>
        <taxon>Eukaryota</taxon>
        <taxon>Metazoa</taxon>
        <taxon>Spiralia</taxon>
        <taxon>Lophotrochozoa</taxon>
        <taxon>Mollusca</taxon>
        <taxon>Gastropoda</taxon>
        <taxon>Heterobranchia</taxon>
        <taxon>Euthyneura</taxon>
        <taxon>Panpulmonata</taxon>
        <taxon>Hygrophila</taxon>
        <taxon>Lymnaeoidea</taxon>
        <taxon>Planorbidae</taxon>
        <taxon>Biomphalaria</taxon>
    </lineage>
</organism>
<dbReference type="Pfam" id="PF15901">
    <property type="entry name" value="Sortilin_C"/>
    <property type="match status" value="1"/>
</dbReference>
<keyword evidence="2" id="KW-0677">Repeat</keyword>
<dbReference type="InterPro" id="IPR031777">
    <property type="entry name" value="Sortilin_C"/>
</dbReference>
<evidence type="ECO:0000256" key="2">
    <source>
        <dbReference type="ARBA" id="ARBA00022737"/>
    </source>
</evidence>
<name>A0AAD8FGA8_BIOPF</name>
<feature type="region of interest" description="Disordered" evidence="5">
    <location>
        <begin position="865"/>
        <end position="905"/>
    </location>
</feature>
<evidence type="ECO:0000256" key="6">
    <source>
        <dbReference type="SAM" id="Phobius"/>
    </source>
</evidence>
<dbReference type="PANTHER" id="PTHR12106">
    <property type="entry name" value="SORTILIN RELATED"/>
    <property type="match status" value="1"/>
</dbReference>
<dbReference type="InterPro" id="IPR015943">
    <property type="entry name" value="WD40/YVTN_repeat-like_dom_sf"/>
</dbReference>
<keyword evidence="6" id="KW-0812">Transmembrane</keyword>
<dbReference type="InterPro" id="IPR006581">
    <property type="entry name" value="VPS10"/>
</dbReference>
<evidence type="ECO:0000256" key="5">
    <source>
        <dbReference type="SAM" id="MobiDB-lite"/>
    </source>
</evidence>
<dbReference type="Gene3D" id="2.130.10.10">
    <property type="entry name" value="YVTN repeat-like/Quinoprotein amine dehydrogenase"/>
    <property type="match status" value="1"/>
</dbReference>
<dbReference type="GO" id="GO:0005829">
    <property type="term" value="C:cytosol"/>
    <property type="evidence" value="ECO:0007669"/>
    <property type="project" value="GOC"/>
</dbReference>
<dbReference type="GO" id="GO:0005794">
    <property type="term" value="C:Golgi apparatus"/>
    <property type="evidence" value="ECO:0007669"/>
    <property type="project" value="TreeGrafter"/>
</dbReference>
<feature type="transmembrane region" description="Helical" evidence="6">
    <location>
        <begin position="44"/>
        <end position="62"/>
    </location>
</feature>
<keyword evidence="6" id="KW-1133">Transmembrane helix</keyword>
<evidence type="ECO:0000256" key="1">
    <source>
        <dbReference type="ARBA" id="ARBA00004370"/>
    </source>
</evidence>
<dbReference type="Proteomes" id="UP001233172">
    <property type="component" value="Unassembled WGS sequence"/>
</dbReference>
<reference evidence="8" key="2">
    <citation type="submission" date="2023-04" db="EMBL/GenBank/DDBJ databases">
        <authorList>
            <person name="Bu L."/>
            <person name="Lu L."/>
            <person name="Laidemitt M.R."/>
            <person name="Zhang S.M."/>
            <person name="Mutuku M."/>
            <person name="Mkoji G."/>
            <person name="Steinauer M."/>
            <person name="Loker E.S."/>
        </authorList>
    </citation>
    <scope>NUCLEOTIDE SEQUENCE</scope>
    <source>
        <strain evidence="8">KasaAsao</strain>
        <tissue evidence="8">Whole Snail</tissue>
    </source>
</reference>
<reference evidence="8" key="1">
    <citation type="journal article" date="2023" name="PLoS Negl. Trop. Dis.">
        <title>A genome sequence for Biomphalaria pfeifferi, the major vector snail for the human-infecting parasite Schistosoma mansoni.</title>
        <authorList>
            <person name="Bu L."/>
            <person name="Lu L."/>
            <person name="Laidemitt M.R."/>
            <person name="Zhang S.M."/>
            <person name="Mutuku M."/>
            <person name="Mkoji G."/>
            <person name="Steinauer M."/>
            <person name="Loker E.S."/>
        </authorList>
    </citation>
    <scope>NUCLEOTIDE SEQUENCE</scope>
    <source>
        <strain evidence="8">KasaAsao</strain>
    </source>
</reference>
<dbReference type="SMART" id="SM00602">
    <property type="entry name" value="VPS10"/>
    <property type="match status" value="1"/>
</dbReference>
<dbReference type="SUPFAM" id="SSF110296">
    <property type="entry name" value="Oligoxyloglucan reducing end-specific cellobiohydrolase"/>
    <property type="match status" value="1"/>
</dbReference>